<dbReference type="Proteomes" id="UP000321034">
    <property type="component" value="Unassembled WGS sequence"/>
</dbReference>
<dbReference type="OrthoDB" id="9803988at2"/>
<dbReference type="PANTHER" id="PTHR30290:SF10">
    <property type="entry name" value="PERIPLASMIC OLIGOPEPTIDE-BINDING PROTEIN-RELATED"/>
    <property type="match status" value="1"/>
</dbReference>
<dbReference type="InterPro" id="IPR000914">
    <property type="entry name" value="SBP_5_dom"/>
</dbReference>
<organism evidence="6 7">
    <name type="scientific">Microbacterium hatanonis</name>
    <dbReference type="NCBI Taxonomy" id="404366"/>
    <lineage>
        <taxon>Bacteria</taxon>
        <taxon>Bacillati</taxon>
        <taxon>Actinomycetota</taxon>
        <taxon>Actinomycetes</taxon>
        <taxon>Micrococcales</taxon>
        <taxon>Microbacteriaceae</taxon>
        <taxon>Microbacterium</taxon>
    </lineage>
</organism>
<name>A0A5C8HUU9_9MICO</name>
<protein>
    <submittedName>
        <fullName evidence="6">ABC transporter substrate-binding protein</fullName>
    </submittedName>
</protein>
<dbReference type="GO" id="GO:1904680">
    <property type="term" value="F:peptide transmembrane transporter activity"/>
    <property type="evidence" value="ECO:0007669"/>
    <property type="project" value="TreeGrafter"/>
</dbReference>
<dbReference type="Gene3D" id="3.10.105.10">
    <property type="entry name" value="Dipeptide-binding Protein, Domain 3"/>
    <property type="match status" value="1"/>
</dbReference>
<comment type="subcellular location">
    <subcellularLocation>
        <location evidence="1">Cell envelope</location>
    </subcellularLocation>
</comment>
<evidence type="ECO:0000256" key="3">
    <source>
        <dbReference type="ARBA" id="ARBA00022448"/>
    </source>
</evidence>
<dbReference type="Gene3D" id="3.40.190.10">
    <property type="entry name" value="Periplasmic binding protein-like II"/>
    <property type="match status" value="1"/>
</dbReference>
<dbReference type="GO" id="GO:0030313">
    <property type="term" value="C:cell envelope"/>
    <property type="evidence" value="ECO:0007669"/>
    <property type="project" value="UniProtKB-SubCell"/>
</dbReference>
<dbReference type="GO" id="GO:0015833">
    <property type="term" value="P:peptide transport"/>
    <property type="evidence" value="ECO:0007669"/>
    <property type="project" value="TreeGrafter"/>
</dbReference>
<keyword evidence="4" id="KW-0732">Signal</keyword>
<reference evidence="6 7" key="1">
    <citation type="submission" date="2019-08" db="EMBL/GenBank/DDBJ databases">
        <authorList>
            <person name="Dong K."/>
        </authorList>
    </citation>
    <scope>NUCLEOTIDE SEQUENCE [LARGE SCALE GENOMIC DNA]</scope>
    <source>
        <strain evidence="6 7">JCM14558</strain>
    </source>
</reference>
<dbReference type="SUPFAM" id="SSF53850">
    <property type="entry name" value="Periplasmic binding protein-like II"/>
    <property type="match status" value="1"/>
</dbReference>
<dbReference type="AlphaFoldDB" id="A0A5C8HUU9"/>
<comment type="caution">
    <text evidence="6">The sequence shown here is derived from an EMBL/GenBank/DDBJ whole genome shotgun (WGS) entry which is preliminary data.</text>
</comment>
<gene>
    <name evidence="6" type="ORF">FVP77_12230</name>
</gene>
<accession>A0A5C8HUU9</accession>
<dbReference type="InterPro" id="IPR039424">
    <property type="entry name" value="SBP_5"/>
</dbReference>
<proteinExistence type="inferred from homology"/>
<dbReference type="PANTHER" id="PTHR30290">
    <property type="entry name" value="PERIPLASMIC BINDING COMPONENT OF ABC TRANSPORTER"/>
    <property type="match status" value="1"/>
</dbReference>
<evidence type="ECO:0000256" key="1">
    <source>
        <dbReference type="ARBA" id="ARBA00004196"/>
    </source>
</evidence>
<sequence>MRTSSTRLSGRSTPWQITKRPRWSRSLAIGCHSTGVLLYCSQRRFPTTNASGCPPPHHPKEYESMSISRTRMKGLAALGALSATVMILAGCTGEAAPTSSSSGAAGPAPDLKISAVSAPNSLDPAQLVDGTQMYVWSSIYDTLLARDSATGELIPNAAESWEYNEDGTELTLKLVEGMTFSDGDPVTAESVVATMKRNMATPGIVQPRFSLVSDVAAEDDLTVKVSFTTYDPQFVYLLALGAGAIGNEDNLTDPSIATDPVGSGPYTLDVASTVPGTTYVLKKREDYWNADAYPFPSFTVRVLQDPTAAFNALQAGEINAGTVQAQVAPQLDPNSFTVTDVEAQAVAYLDVLDRAGDKWPALGDEKVRQAINYAIDREGILNGIYSGVGKVTQQVFNPAGEVYDEALNDTYDYDPAKGKELVEEAGYAGETFQIPSTFLTTSIEPTLSQAFSDIGLNLEWVAVPPQQAQSALQSGEYGLTFQITGFNSDPADAFTHYSVNGDRNPQHYTDATLDELFGTIDSTVEFSEALPTYKELNEYAVEQAWEAPIVFVGAKWATADGVSIVNYGGAPTTIRTFAFAG</sequence>
<dbReference type="PIRSF" id="PIRSF002741">
    <property type="entry name" value="MppA"/>
    <property type="match status" value="1"/>
</dbReference>
<dbReference type="Pfam" id="PF00496">
    <property type="entry name" value="SBP_bac_5"/>
    <property type="match status" value="1"/>
</dbReference>
<feature type="domain" description="Solute-binding protein family 5" evidence="5">
    <location>
        <begin position="152"/>
        <end position="503"/>
    </location>
</feature>
<evidence type="ECO:0000313" key="7">
    <source>
        <dbReference type="Proteomes" id="UP000321034"/>
    </source>
</evidence>
<dbReference type="InterPro" id="IPR030678">
    <property type="entry name" value="Peptide/Ni-bd"/>
</dbReference>
<evidence type="ECO:0000256" key="2">
    <source>
        <dbReference type="ARBA" id="ARBA00005695"/>
    </source>
</evidence>
<dbReference type="GO" id="GO:0042597">
    <property type="term" value="C:periplasmic space"/>
    <property type="evidence" value="ECO:0007669"/>
    <property type="project" value="UniProtKB-ARBA"/>
</dbReference>
<dbReference type="GO" id="GO:0043190">
    <property type="term" value="C:ATP-binding cassette (ABC) transporter complex"/>
    <property type="evidence" value="ECO:0007669"/>
    <property type="project" value="InterPro"/>
</dbReference>
<evidence type="ECO:0000313" key="6">
    <source>
        <dbReference type="EMBL" id="TXK09668.1"/>
    </source>
</evidence>
<evidence type="ECO:0000256" key="4">
    <source>
        <dbReference type="ARBA" id="ARBA00022729"/>
    </source>
</evidence>
<dbReference type="EMBL" id="VRSV01000002">
    <property type="protein sequence ID" value="TXK09668.1"/>
    <property type="molecule type" value="Genomic_DNA"/>
</dbReference>
<keyword evidence="7" id="KW-1185">Reference proteome</keyword>
<evidence type="ECO:0000259" key="5">
    <source>
        <dbReference type="Pfam" id="PF00496"/>
    </source>
</evidence>
<keyword evidence="3" id="KW-0813">Transport</keyword>
<comment type="similarity">
    <text evidence="2">Belongs to the bacterial solute-binding protein 5 family.</text>
</comment>